<evidence type="ECO:0000313" key="2">
    <source>
        <dbReference type="Proteomes" id="UP000009149"/>
    </source>
</evidence>
<organism evidence="1 2">
    <name type="scientific">Methylacidiphilum infernorum (isolate V4)</name>
    <name type="common">Methylokorus infernorum (strain V4)</name>
    <dbReference type="NCBI Taxonomy" id="481448"/>
    <lineage>
        <taxon>Bacteria</taxon>
        <taxon>Pseudomonadati</taxon>
        <taxon>Verrucomicrobiota</taxon>
        <taxon>Methylacidiphilae</taxon>
        <taxon>Methylacidiphilales</taxon>
        <taxon>Methylacidiphilaceae</taxon>
        <taxon>Methylacidiphilum (ex Ratnadevi et al. 2023)</taxon>
    </lineage>
</organism>
<gene>
    <name evidence="1" type="ordered locus">Minf_0027</name>
</gene>
<sequence length="54" mass="5678">MAGDDVAAMVLRPWARASLSTSYPLTPKAYIGQVCTEEHKGASSFSTALPLSHG</sequence>
<dbReference type="AlphaFoldDB" id="B3DWJ2"/>
<accession>B3DWJ2</accession>
<proteinExistence type="predicted"/>
<dbReference type="Proteomes" id="UP000009149">
    <property type="component" value="Chromosome"/>
</dbReference>
<dbReference type="EMBL" id="CP000975">
    <property type="protein sequence ID" value="ACD82087.1"/>
    <property type="molecule type" value="Genomic_DNA"/>
</dbReference>
<dbReference type="KEGG" id="min:Minf_0027"/>
<evidence type="ECO:0000313" key="1">
    <source>
        <dbReference type="EMBL" id="ACD82087.1"/>
    </source>
</evidence>
<name>B3DWJ2_METI4</name>
<reference evidence="1 2" key="1">
    <citation type="journal article" date="2008" name="Biol. Direct">
        <title>Complete genome sequence of the extremely acidophilic methanotroph isolate V4, Methylacidiphilum infernorum, a representative of the bacterial phylum Verrucomicrobia.</title>
        <authorList>
            <person name="Hou S."/>
            <person name="Makarova K.S."/>
            <person name="Saw J.H."/>
            <person name="Senin P."/>
            <person name="Ly B.V."/>
            <person name="Zhou Z."/>
            <person name="Ren Y."/>
            <person name="Wang J."/>
            <person name="Galperin M.Y."/>
            <person name="Omelchenko M.V."/>
            <person name="Wolf Y.I."/>
            <person name="Yutin N."/>
            <person name="Koonin E.V."/>
            <person name="Stott M.B."/>
            <person name="Mountain B.W."/>
            <person name="Crowe M.A."/>
            <person name="Smirnova A.V."/>
            <person name="Dunfield P.F."/>
            <person name="Feng L."/>
            <person name="Wang L."/>
            <person name="Alam M."/>
        </authorList>
    </citation>
    <scope>NUCLEOTIDE SEQUENCE [LARGE SCALE GENOMIC DNA]</scope>
    <source>
        <strain evidence="2">Isolate V4</strain>
    </source>
</reference>
<dbReference type="HOGENOM" id="CLU_3045209_0_0_0"/>
<protein>
    <submittedName>
        <fullName evidence="1">Uncharacterized protein</fullName>
    </submittedName>
</protein>